<evidence type="ECO:0000313" key="3">
    <source>
        <dbReference type="Proteomes" id="UP000799421"/>
    </source>
</evidence>
<gene>
    <name evidence="2" type="ORF">K470DRAFT_31606</name>
</gene>
<dbReference type="EMBL" id="MU005970">
    <property type="protein sequence ID" value="KAF2861824.1"/>
    <property type="molecule type" value="Genomic_DNA"/>
</dbReference>
<name>A0A6A7C2Y0_9PEZI</name>
<organism evidence="2 3">
    <name type="scientific">Piedraia hortae CBS 480.64</name>
    <dbReference type="NCBI Taxonomy" id="1314780"/>
    <lineage>
        <taxon>Eukaryota</taxon>
        <taxon>Fungi</taxon>
        <taxon>Dikarya</taxon>
        <taxon>Ascomycota</taxon>
        <taxon>Pezizomycotina</taxon>
        <taxon>Dothideomycetes</taxon>
        <taxon>Dothideomycetidae</taxon>
        <taxon>Capnodiales</taxon>
        <taxon>Piedraiaceae</taxon>
        <taxon>Piedraia</taxon>
    </lineage>
</organism>
<keyword evidence="3" id="KW-1185">Reference proteome</keyword>
<dbReference type="OrthoDB" id="3914899at2759"/>
<dbReference type="AlphaFoldDB" id="A0A6A7C2Y0"/>
<feature type="region of interest" description="Disordered" evidence="1">
    <location>
        <begin position="142"/>
        <end position="169"/>
    </location>
</feature>
<evidence type="ECO:0000313" key="2">
    <source>
        <dbReference type="EMBL" id="KAF2861824.1"/>
    </source>
</evidence>
<protein>
    <submittedName>
        <fullName evidence="2">Uncharacterized protein</fullName>
    </submittedName>
</protein>
<sequence>MEHQSIIMWPKSPYLTLETLYYNLAGIEKTLAEHTEARNSETLCWQGRLTRKEKKKLQWTRGIAKAQIRRLESALAQAVDLSACTMPLDPFTSSPPFTAYAPCMLDSKSLSHFLPYDFTPPPHTSSSAVHAIPRRFSDSVALTRSNTSLPPSESHPSLPSDDSSLYSQK</sequence>
<feature type="compositionally biased region" description="Low complexity" evidence="1">
    <location>
        <begin position="148"/>
        <end position="169"/>
    </location>
</feature>
<proteinExistence type="predicted"/>
<dbReference type="Proteomes" id="UP000799421">
    <property type="component" value="Unassembled WGS sequence"/>
</dbReference>
<accession>A0A6A7C2Y0</accession>
<reference evidence="2" key="1">
    <citation type="journal article" date="2020" name="Stud. Mycol.">
        <title>101 Dothideomycetes genomes: a test case for predicting lifestyles and emergence of pathogens.</title>
        <authorList>
            <person name="Haridas S."/>
            <person name="Albert R."/>
            <person name="Binder M."/>
            <person name="Bloem J."/>
            <person name="Labutti K."/>
            <person name="Salamov A."/>
            <person name="Andreopoulos B."/>
            <person name="Baker S."/>
            <person name="Barry K."/>
            <person name="Bills G."/>
            <person name="Bluhm B."/>
            <person name="Cannon C."/>
            <person name="Castanera R."/>
            <person name="Culley D."/>
            <person name="Daum C."/>
            <person name="Ezra D."/>
            <person name="Gonzalez J."/>
            <person name="Henrissat B."/>
            <person name="Kuo A."/>
            <person name="Liang C."/>
            <person name="Lipzen A."/>
            <person name="Lutzoni F."/>
            <person name="Magnuson J."/>
            <person name="Mondo S."/>
            <person name="Nolan M."/>
            <person name="Ohm R."/>
            <person name="Pangilinan J."/>
            <person name="Park H.-J."/>
            <person name="Ramirez L."/>
            <person name="Alfaro M."/>
            <person name="Sun H."/>
            <person name="Tritt A."/>
            <person name="Yoshinaga Y."/>
            <person name="Zwiers L.-H."/>
            <person name="Turgeon B."/>
            <person name="Goodwin S."/>
            <person name="Spatafora J."/>
            <person name="Crous P."/>
            <person name="Grigoriev I."/>
        </authorList>
    </citation>
    <scope>NUCLEOTIDE SEQUENCE</scope>
    <source>
        <strain evidence="2">CBS 480.64</strain>
    </source>
</reference>
<evidence type="ECO:0000256" key="1">
    <source>
        <dbReference type="SAM" id="MobiDB-lite"/>
    </source>
</evidence>